<gene>
    <name evidence="1" type="ORF">AUJ44_02410</name>
</gene>
<dbReference type="Proteomes" id="UP000183206">
    <property type="component" value="Unassembled WGS sequence"/>
</dbReference>
<evidence type="ECO:0000313" key="1">
    <source>
        <dbReference type="EMBL" id="OIO32415.1"/>
    </source>
</evidence>
<accession>A0A1J4VDZ7</accession>
<dbReference type="EMBL" id="MNVO01000039">
    <property type="protein sequence ID" value="OIO32415.1"/>
    <property type="molecule type" value="Genomic_DNA"/>
</dbReference>
<sequence length="82" mass="9584">MLLIPKDDFAWLQKHAQRDGMFRRCKKSGVSIRFNRIERSVENRDGGVVVLGVMHPICPRCNPHKRLPRPGTQIFWDDLTEL</sequence>
<evidence type="ECO:0000313" key="2">
    <source>
        <dbReference type="Proteomes" id="UP000183206"/>
    </source>
</evidence>
<name>A0A1J4VDZ7_9BACT</name>
<reference evidence="1 2" key="1">
    <citation type="journal article" date="2016" name="Environ. Microbiol.">
        <title>Genomic resolution of a cold subsurface aquifer community provides metabolic insights for novel microbes adapted to high CO concentrations.</title>
        <authorList>
            <person name="Probst A.J."/>
            <person name="Castelle C.J."/>
            <person name="Singh A."/>
            <person name="Brown C.T."/>
            <person name="Anantharaman K."/>
            <person name="Sharon I."/>
            <person name="Hug L.A."/>
            <person name="Burstein D."/>
            <person name="Emerson J.B."/>
            <person name="Thomas B.C."/>
            <person name="Banfield J.F."/>
        </authorList>
    </citation>
    <scope>NUCLEOTIDE SEQUENCE [LARGE SCALE GENOMIC DNA]</scope>
    <source>
        <strain evidence="1">CG1_02_47_685</strain>
    </source>
</reference>
<proteinExistence type="predicted"/>
<dbReference type="AlphaFoldDB" id="A0A1J4VDZ7"/>
<protein>
    <submittedName>
        <fullName evidence="1">Uncharacterized protein</fullName>
    </submittedName>
</protein>
<comment type="caution">
    <text evidence="1">The sequence shown here is derived from an EMBL/GenBank/DDBJ whole genome shotgun (WGS) entry which is preliminary data.</text>
</comment>
<organism evidence="1 2">
    <name type="scientific">Candidatus Nomurabacteria bacterium CG1_02_47_685</name>
    <dbReference type="NCBI Taxonomy" id="1805282"/>
    <lineage>
        <taxon>Bacteria</taxon>
        <taxon>Candidatus Nomuraibacteriota</taxon>
    </lineage>
</organism>